<feature type="modified residue" description="4-aspartylphosphate" evidence="6">
    <location>
        <position position="53"/>
    </location>
</feature>
<dbReference type="SUPFAM" id="SSF52172">
    <property type="entry name" value="CheY-like"/>
    <property type="match status" value="1"/>
</dbReference>
<evidence type="ECO:0000256" key="4">
    <source>
        <dbReference type="ARBA" id="ARBA00023125"/>
    </source>
</evidence>
<comment type="caution">
    <text evidence="9">The sequence shown here is derived from an EMBL/GenBank/DDBJ whole genome shotgun (WGS) entry which is preliminary data.</text>
</comment>
<dbReference type="Pfam" id="PF02954">
    <property type="entry name" value="HTH_8"/>
    <property type="match status" value="1"/>
</dbReference>
<dbReference type="Pfam" id="PF00158">
    <property type="entry name" value="Sigma54_activat"/>
    <property type="match status" value="1"/>
</dbReference>
<organism evidence="9 10">
    <name type="scientific">Candidatus Kutchimonas denitrificans</name>
    <dbReference type="NCBI Taxonomy" id="3056748"/>
    <lineage>
        <taxon>Bacteria</taxon>
        <taxon>Pseudomonadati</taxon>
        <taxon>Gemmatimonadota</taxon>
        <taxon>Gemmatimonadia</taxon>
        <taxon>Candidatus Palauibacterales</taxon>
        <taxon>Candidatus Palauibacteraceae</taxon>
        <taxon>Candidatus Kutchimonas</taxon>
    </lineage>
</organism>
<dbReference type="InterPro" id="IPR025944">
    <property type="entry name" value="Sigma_54_int_dom_CS"/>
</dbReference>
<keyword evidence="4" id="KW-0238">DNA-binding</keyword>
<dbReference type="InterPro" id="IPR011006">
    <property type="entry name" value="CheY-like_superfamily"/>
</dbReference>
<dbReference type="Gene3D" id="1.10.8.60">
    <property type="match status" value="1"/>
</dbReference>
<dbReference type="InterPro" id="IPR009057">
    <property type="entry name" value="Homeodomain-like_sf"/>
</dbReference>
<dbReference type="CDD" id="cd00009">
    <property type="entry name" value="AAA"/>
    <property type="match status" value="1"/>
</dbReference>
<dbReference type="Gene3D" id="3.40.50.300">
    <property type="entry name" value="P-loop containing nucleotide triphosphate hydrolases"/>
    <property type="match status" value="1"/>
</dbReference>
<dbReference type="EMBL" id="JAACAK010000036">
    <property type="protein sequence ID" value="NIR74355.1"/>
    <property type="molecule type" value="Genomic_DNA"/>
</dbReference>
<dbReference type="GO" id="GO:0043565">
    <property type="term" value="F:sequence-specific DNA binding"/>
    <property type="evidence" value="ECO:0007669"/>
    <property type="project" value="InterPro"/>
</dbReference>
<keyword evidence="3" id="KW-0805">Transcription regulation</keyword>
<dbReference type="GO" id="GO:0000160">
    <property type="term" value="P:phosphorelay signal transduction system"/>
    <property type="evidence" value="ECO:0007669"/>
    <property type="project" value="InterPro"/>
</dbReference>
<dbReference type="Pfam" id="PF00072">
    <property type="entry name" value="Response_reg"/>
    <property type="match status" value="1"/>
</dbReference>
<dbReference type="FunFam" id="3.40.50.300:FF:000006">
    <property type="entry name" value="DNA-binding transcriptional regulator NtrC"/>
    <property type="match status" value="1"/>
</dbReference>
<dbReference type="SUPFAM" id="SSF52540">
    <property type="entry name" value="P-loop containing nucleoside triphosphate hydrolases"/>
    <property type="match status" value="1"/>
</dbReference>
<dbReference type="InterPro" id="IPR002197">
    <property type="entry name" value="HTH_Fis"/>
</dbReference>
<evidence type="ECO:0000259" key="7">
    <source>
        <dbReference type="PROSITE" id="PS50045"/>
    </source>
</evidence>
<proteinExistence type="predicted"/>
<dbReference type="GO" id="GO:0006355">
    <property type="term" value="P:regulation of DNA-templated transcription"/>
    <property type="evidence" value="ECO:0007669"/>
    <property type="project" value="InterPro"/>
</dbReference>
<dbReference type="Pfam" id="PF25601">
    <property type="entry name" value="AAA_lid_14"/>
    <property type="match status" value="1"/>
</dbReference>
<feature type="domain" description="Sigma-54 factor interaction" evidence="7">
    <location>
        <begin position="139"/>
        <end position="370"/>
    </location>
</feature>
<gene>
    <name evidence="9" type="ORF">GWO12_04480</name>
</gene>
<dbReference type="SMART" id="SM00448">
    <property type="entry name" value="REC"/>
    <property type="match status" value="1"/>
</dbReference>
<evidence type="ECO:0000256" key="1">
    <source>
        <dbReference type="ARBA" id="ARBA00022741"/>
    </source>
</evidence>
<accession>A0AAE5CBF5</accession>
<dbReference type="Gene3D" id="1.10.10.60">
    <property type="entry name" value="Homeodomain-like"/>
    <property type="match status" value="1"/>
</dbReference>
<dbReference type="InterPro" id="IPR002078">
    <property type="entry name" value="Sigma_54_int"/>
</dbReference>
<feature type="domain" description="Response regulatory" evidence="8">
    <location>
        <begin position="4"/>
        <end position="116"/>
    </location>
</feature>
<dbReference type="InterPro" id="IPR025943">
    <property type="entry name" value="Sigma_54_int_dom_ATP-bd_2"/>
</dbReference>
<dbReference type="InterPro" id="IPR003593">
    <property type="entry name" value="AAA+_ATPase"/>
</dbReference>
<dbReference type="GO" id="GO:0005524">
    <property type="term" value="F:ATP binding"/>
    <property type="evidence" value="ECO:0007669"/>
    <property type="project" value="UniProtKB-KW"/>
</dbReference>
<keyword evidence="5" id="KW-0804">Transcription</keyword>
<dbReference type="SMART" id="SM00382">
    <property type="entry name" value="AAA"/>
    <property type="match status" value="1"/>
</dbReference>
<dbReference type="Proteomes" id="UP000702544">
    <property type="component" value="Unassembled WGS sequence"/>
</dbReference>
<dbReference type="AlphaFoldDB" id="A0AAE5CBF5"/>
<dbReference type="PROSITE" id="PS50045">
    <property type="entry name" value="SIGMA54_INTERACT_4"/>
    <property type="match status" value="1"/>
</dbReference>
<evidence type="ECO:0000313" key="9">
    <source>
        <dbReference type="EMBL" id="NIR74355.1"/>
    </source>
</evidence>
<reference evidence="9 10" key="1">
    <citation type="submission" date="2020-01" db="EMBL/GenBank/DDBJ databases">
        <title>Genomes assembled from Gulf of Kutch pelagic sediment metagenomes.</title>
        <authorList>
            <person name="Chandrashekar M."/>
            <person name="Mahajan M.S."/>
            <person name="Dave K.J."/>
            <person name="Vatsa P."/>
            <person name="Nathani N.M."/>
        </authorList>
    </citation>
    <scope>NUCLEOTIDE SEQUENCE [LARGE SCALE GENOMIC DNA]</scope>
    <source>
        <strain evidence="9">KS3-K002</strain>
    </source>
</reference>
<evidence type="ECO:0000313" key="10">
    <source>
        <dbReference type="Proteomes" id="UP000702544"/>
    </source>
</evidence>
<evidence type="ECO:0000256" key="2">
    <source>
        <dbReference type="ARBA" id="ARBA00022840"/>
    </source>
</evidence>
<keyword evidence="1" id="KW-0547">Nucleotide-binding</keyword>
<dbReference type="InterPro" id="IPR058031">
    <property type="entry name" value="AAA_lid_NorR"/>
</dbReference>
<dbReference type="PRINTS" id="PR01590">
    <property type="entry name" value="HTHFIS"/>
</dbReference>
<name>A0AAE5CBF5_9BACT</name>
<dbReference type="Gene3D" id="3.40.50.2300">
    <property type="match status" value="1"/>
</dbReference>
<dbReference type="PROSITE" id="PS00676">
    <property type="entry name" value="SIGMA54_INTERACT_2"/>
    <property type="match status" value="1"/>
</dbReference>
<dbReference type="InterPro" id="IPR001789">
    <property type="entry name" value="Sig_transdc_resp-reg_receiver"/>
</dbReference>
<dbReference type="InterPro" id="IPR025662">
    <property type="entry name" value="Sigma_54_int_dom_ATP-bd_1"/>
</dbReference>
<protein>
    <submittedName>
        <fullName evidence="9">Sigma-54-dependent Fis family transcriptional regulator</fullName>
    </submittedName>
</protein>
<evidence type="ECO:0000256" key="3">
    <source>
        <dbReference type="ARBA" id="ARBA00023015"/>
    </source>
</evidence>
<dbReference type="SUPFAM" id="SSF46689">
    <property type="entry name" value="Homeodomain-like"/>
    <property type="match status" value="1"/>
</dbReference>
<evidence type="ECO:0000256" key="5">
    <source>
        <dbReference type="ARBA" id="ARBA00023163"/>
    </source>
</evidence>
<dbReference type="PROSITE" id="PS00688">
    <property type="entry name" value="SIGMA54_INTERACT_3"/>
    <property type="match status" value="1"/>
</dbReference>
<dbReference type="InterPro" id="IPR027417">
    <property type="entry name" value="P-loop_NTPase"/>
</dbReference>
<sequence>MNGSVLLIDDDPSVVSALARYFERARLEVFSALTAEEGLQLYEIHRPDVTVLDLKLPDRSGLDVLQALHSRGGTVILLTAHGDIETAVHAVKSGAENFLTKPVDLAHLDAVVERALEKARLKRFRSRMTEIDDERPLAGLGTSKRMRELAAKVKRVAEAERTTVLLLGESGTGKGWLAERIHRLSPRADAPFVEINCSTLTGTFLESELFGHQKGAFTDAKNMKRGMLEVADGGTIFLDEVGDLELSLQPKLLKMLESRSFRRIGGTREINVDVRVCAASNRDLPQAVSKGDFREDLFYRLNVMPIALPPLRERSLDDIVELSHRLFDELMREFPRGPRSIGSEALAALTRYRWPGNVRELRNVLERARIVAGAVDVLQPAHLPPEIIGATDVRGTGQVALVSMEEMEKRHIKRTLLHLKGNRTRTAKVLGISRATLHSKLNKYGLERAGLEADDK</sequence>
<evidence type="ECO:0000259" key="8">
    <source>
        <dbReference type="PROSITE" id="PS50110"/>
    </source>
</evidence>
<evidence type="ECO:0000256" key="6">
    <source>
        <dbReference type="PROSITE-ProRule" id="PRU00169"/>
    </source>
</evidence>
<keyword evidence="6" id="KW-0597">Phosphoprotein</keyword>
<keyword evidence="2" id="KW-0067">ATP-binding</keyword>
<dbReference type="PROSITE" id="PS00675">
    <property type="entry name" value="SIGMA54_INTERACT_1"/>
    <property type="match status" value="1"/>
</dbReference>
<dbReference type="PROSITE" id="PS50110">
    <property type="entry name" value="RESPONSE_REGULATORY"/>
    <property type="match status" value="1"/>
</dbReference>
<dbReference type="PANTHER" id="PTHR32071">
    <property type="entry name" value="TRANSCRIPTIONAL REGULATORY PROTEIN"/>
    <property type="match status" value="1"/>
</dbReference>